<feature type="domain" description="Activator of Hsp90 ATPase AHSA1-like N-terminal" evidence="3">
    <location>
        <begin position="29"/>
        <end position="158"/>
    </location>
</feature>
<dbReference type="OrthoDB" id="567237at2759"/>
<dbReference type="SUPFAM" id="SSF55961">
    <property type="entry name" value="Bet v1-like"/>
    <property type="match status" value="1"/>
</dbReference>
<accession>R7QH33</accession>
<dbReference type="EMBL" id="HG001877">
    <property type="protein sequence ID" value="CDF37832.1"/>
    <property type="molecule type" value="Genomic_DNA"/>
</dbReference>
<dbReference type="Gene3D" id="3.30.530.20">
    <property type="match status" value="1"/>
</dbReference>
<dbReference type="SMART" id="SM01000">
    <property type="entry name" value="Aha1_N"/>
    <property type="match status" value="1"/>
</dbReference>
<evidence type="ECO:0000256" key="2">
    <source>
        <dbReference type="SAM" id="MobiDB-lite"/>
    </source>
</evidence>
<protein>
    <recommendedName>
        <fullName evidence="3">Activator of Hsp90 ATPase AHSA1-like N-terminal domain-containing protein</fullName>
    </recommendedName>
</protein>
<evidence type="ECO:0000313" key="5">
    <source>
        <dbReference type="Proteomes" id="UP000012073"/>
    </source>
</evidence>
<organism evidence="4 5">
    <name type="scientific">Chondrus crispus</name>
    <name type="common">Carrageen Irish moss</name>
    <name type="synonym">Polymorpha crispa</name>
    <dbReference type="NCBI Taxonomy" id="2769"/>
    <lineage>
        <taxon>Eukaryota</taxon>
        <taxon>Rhodophyta</taxon>
        <taxon>Florideophyceae</taxon>
        <taxon>Rhodymeniophycidae</taxon>
        <taxon>Gigartinales</taxon>
        <taxon>Gigartinaceae</taxon>
        <taxon>Chondrus</taxon>
    </lineage>
</organism>
<dbReference type="Pfam" id="PF08327">
    <property type="entry name" value="AHSA1"/>
    <property type="match status" value="1"/>
</dbReference>
<sequence length="351" mass="37928">MAKQGEGDPRWRVTQRPDGRNVNGWHWEDKNVSAWAHARIKDLLTPLHCTAGDGVTRVAVEAVDSVDGDATLYNRKGVLKVLYDLKVCGKWSTRHEEKDERTHGEFKFELFDEDPEVSVGVDAKSRAVHEYRKAFADKVGPQIREQCRVFIKEMHAGAGHAVDGLALPAARKRLSELKVTDFARSGAAAAASKGATATAGAGKAGAGKAGTGKAGATLVLKDEFACRAADMFLALTERGRLEAITRARAVSEAVVGGRFEVLNGAARGEYTRLEEGRCVGMRWKLKTWGEAAAAGEAVVRLETTEEGKCAVEVTILGVPEGEQGSTEGFWRVQVFQAMKVVMGWGSASQFL</sequence>
<comment type="similarity">
    <text evidence="1">Belongs to the AHA1 family.</text>
</comment>
<evidence type="ECO:0000256" key="1">
    <source>
        <dbReference type="ARBA" id="ARBA00006817"/>
    </source>
</evidence>
<reference evidence="5" key="1">
    <citation type="journal article" date="2013" name="Proc. Natl. Acad. Sci. U.S.A.">
        <title>Genome structure and metabolic features in the red seaweed Chondrus crispus shed light on evolution of the Archaeplastida.</title>
        <authorList>
            <person name="Collen J."/>
            <person name="Porcel B."/>
            <person name="Carre W."/>
            <person name="Ball S.G."/>
            <person name="Chaparro C."/>
            <person name="Tonon T."/>
            <person name="Barbeyron T."/>
            <person name="Michel G."/>
            <person name="Noel B."/>
            <person name="Valentin K."/>
            <person name="Elias M."/>
            <person name="Artiguenave F."/>
            <person name="Arun A."/>
            <person name="Aury J.M."/>
            <person name="Barbosa-Neto J.F."/>
            <person name="Bothwell J.H."/>
            <person name="Bouget F.Y."/>
            <person name="Brillet L."/>
            <person name="Cabello-Hurtado F."/>
            <person name="Capella-Gutierrez S."/>
            <person name="Charrier B."/>
            <person name="Cladiere L."/>
            <person name="Cock J.M."/>
            <person name="Coelho S.M."/>
            <person name="Colleoni C."/>
            <person name="Czjzek M."/>
            <person name="Da Silva C."/>
            <person name="Delage L."/>
            <person name="Denoeud F."/>
            <person name="Deschamps P."/>
            <person name="Dittami S.M."/>
            <person name="Gabaldon T."/>
            <person name="Gachon C.M."/>
            <person name="Groisillier A."/>
            <person name="Herve C."/>
            <person name="Jabbari K."/>
            <person name="Katinka M."/>
            <person name="Kloareg B."/>
            <person name="Kowalczyk N."/>
            <person name="Labadie K."/>
            <person name="Leblanc C."/>
            <person name="Lopez P.J."/>
            <person name="McLachlan D.H."/>
            <person name="Meslet-Cladiere L."/>
            <person name="Moustafa A."/>
            <person name="Nehr Z."/>
            <person name="Nyvall Collen P."/>
            <person name="Panaud O."/>
            <person name="Partensky F."/>
            <person name="Poulain J."/>
            <person name="Rensing S.A."/>
            <person name="Rousvoal S."/>
            <person name="Samson G."/>
            <person name="Symeonidi A."/>
            <person name="Weissenbach J."/>
            <person name="Zambounis A."/>
            <person name="Wincker P."/>
            <person name="Boyen C."/>
        </authorList>
    </citation>
    <scope>NUCLEOTIDE SEQUENCE [LARGE SCALE GENOMIC DNA]</scope>
    <source>
        <strain evidence="5">cv. Stackhouse</strain>
    </source>
</reference>
<dbReference type="InterPro" id="IPR036338">
    <property type="entry name" value="Aha1"/>
</dbReference>
<dbReference type="InterPro" id="IPR015310">
    <property type="entry name" value="AHSA1-like_N"/>
</dbReference>
<dbReference type="OMA" id="GDCEVNQ"/>
<keyword evidence="5" id="KW-1185">Reference proteome</keyword>
<dbReference type="Gramene" id="CDF37832">
    <property type="protein sequence ID" value="CDF37832"/>
    <property type="gene ID" value="CHC_T00006062001"/>
</dbReference>
<dbReference type="Proteomes" id="UP000012073">
    <property type="component" value="Unassembled WGS sequence"/>
</dbReference>
<proteinExistence type="inferred from homology"/>
<feature type="compositionally biased region" description="Basic and acidic residues" evidence="2">
    <location>
        <begin position="1"/>
        <end position="19"/>
    </location>
</feature>
<dbReference type="AlphaFoldDB" id="R7QH33"/>
<dbReference type="Pfam" id="PF09229">
    <property type="entry name" value="Aha1_N"/>
    <property type="match status" value="1"/>
</dbReference>
<dbReference type="PANTHER" id="PTHR13009:SF22">
    <property type="entry name" value="LD43819P"/>
    <property type="match status" value="1"/>
</dbReference>
<name>R7QH33_CHOCR</name>
<dbReference type="RefSeq" id="XP_005717703.1">
    <property type="nucleotide sequence ID" value="XM_005717646.1"/>
</dbReference>
<evidence type="ECO:0000313" key="4">
    <source>
        <dbReference type="EMBL" id="CDF37832.1"/>
    </source>
</evidence>
<dbReference type="Gene3D" id="3.15.10.20">
    <property type="entry name" value="Activator of Hsp90 ATPase Aha1, N-terminal domain"/>
    <property type="match status" value="1"/>
</dbReference>
<dbReference type="GO" id="GO:0001671">
    <property type="term" value="F:ATPase activator activity"/>
    <property type="evidence" value="ECO:0007669"/>
    <property type="project" value="InterPro"/>
</dbReference>
<evidence type="ECO:0000259" key="3">
    <source>
        <dbReference type="SMART" id="SM01000"/>
    </source>
</evidence>
<dbReference type="KEGG" id="ccp:CHC_T00006062001"/>
<dbReference type="SUPFAM" id="SSF103111">
    <property type="entry name" value="Activator of Hsp90 ATPase, Aha1"/>
    <property type="match status" value="1"/>
</dbReference>
<dbReference type="GeneID" id="17325433"/>
<dbReference type="PhylomeDB" id="R7QH33"/>
<dbReference type="InterPro" id="IPR013538">
    <property type="entry name" value="ASHA1/2-like_C"/>
</dbReference>
<dbReference type="STRING" id="2769.R7QH33"/>
<dbReference type="GO" id="GO:0005829">
    <property type="term" value="C:cytosol"/>
    <property type="evidence" value="ECO:0007669"/>
    <property type="project" value="TreeGrafter"/>
</dbReference>
<dbReference type="GO" id="GO:0051087">
    <property type="term" value="F:protein-folding chaperone binding"/>
    <property type="evidence" value="ECO:0007669"/>
    <property type="project" value="InterPro"/>
</dbReference>
<dbReference type="InterPro" id="IPR023393">
    <property type="entry name" value="START-like_dom_sf"/>
</dbReference>
<gene>
    <name evidence="4" type="ORF">CHC_T00006062001</name>
</gene>
<dbReference type="PANTHER" id="PTHR13009">
    <property type="entry name" value="HEAT SHOCK PROTEIN 90 HSP90 CO-CHAPERONE AHA-1"/>
    <property type="match status" value="1"/>
</dbReference>
<feature type="region of interest" description="Disordered" evidence="2">
    <location>
        <begin position="1"/>
        <end position="22"/>
    </location>
</feature>
<dbReference type="GO" id="GO:0006457">
    <property type="term" value="P:protein folding"/>
    <property type="evidence" value="ECO:0007669"/>
    <property type="project" value="TreeGrafter"/>
</dbReference>